<dbReference type="EMBL" id="JAJVCN010000003">
    <property type="protein sequence ID" value="MCE7007499.1"/>
    <property type="molecule type" value="Genomic_DNA"/>
</dbReference>
<organism evidence="1 2">
    <name type="scientific">Kibdelosporangium philippinense</name>
    <dbReference type="NCBI Taxonomy" id="211113"/>
    <lineage>
        <taxon>Bacteria</taxon>
        <taxon>Bacillati</taxon>
        <taxon>Actinomycetota</taxon>
        <taxon>Actinomycetes</taxon>
        <taxon>Pseudonocardiales</taxon>
        <taxon>Pseudonocardiaceae</taxon>
        <taxon>Kibdelosporangium</taxon>
    </lineage>
</organism>
<name>A0ABS8ZI62_9PSEU</name>
<comment type="caution">
    <text evidence="1">The sequence shown here is derived from an EMBL/GenBank/DDBJ whole genome shotgun (WGS) entry which is preliminary data.</text>
</comment>
<dbReference type="Proteomes" id="UP001521150">
    <property type="component" value="Unassembled WGS sequence"/>
</dbReference>
<accession>A0ABS8ZI62</accession>
<protein>
    <submittedName>
        <fullName evidence="1">Uncharacterized protein</fullName>
    </submittedName>
</protein>
<evidence type="ECO:0000313" key="2">
    <source>
        <dbReference type="Proteomes" id="UP001521150"/>
    </source>
</evidence>
<reference evidence="1 2" key="1">
    <citation type="submission" date="2021-12" db="EMBL/GenBank/DDBJ databases">
        <title>Genome sequence of Kibdelosporangium philippinense ATCC 49844.</title>
        <authorList>
            <person name="Fedorov E.A."/>
            <person name="Omeragic M."/>
            <person name="Shalygina K.F."/>
            <person name="Maclea K.S."/>
        </authorList>
    </citation>
    <scope>NUCLEOTIDE SEQUENCE [LARGE SCALE GENOMIC DNA]</scope>
    <source>
        <strain evidence="1 2">ATCC 49844</strain>
    </source>
</reference>
<keyword evidence="2" id="KW-1185">Reference proteome</keyword>
<gene>
    <name evidence="1" type="ORF">LWC34_32460</name>
</gene>
<evidence type="ECO:0000313" key="1">
    <source>
        <dbReference type="EMBL" id="MCE7007499.1"/>
    </source>
</evidence>
<dbReference type="RefSeq" id="WP_233729097.1">
    <property type="nucleotide sequence ID" value="NZ_JAJVCN010000003.1"/>
</dbReference>
<proteinExistence type="predicted"/>
<sequence>MDEPLMPYRAEDYAVTHHVLDSSIVIGRAPYPLQVQASKVAHYYNNAFEKVADNIDAILAMPFTSPRFIPSPALSDL</sequence>